<dbReference type="RefSeq" id="WP_320502755.1">
    <property type="nucleotide sequence ID" value="NZ_JAXCLX010000004.1"/>
</dbReference>
<gene>
    <name evidence="1" type="ORF">SMD31_20270</name>
</gene>
<keyword evidence="2" id="KW-1185">Reference proteome</keyword>
<evidence type="ECO:0000313" key="1">
    <source>
        <dbReference type="EMBL" id="MDY0874286.1"/>
    </source>
</evidence>
<dbReference type="Proteomes" id="UP001271769">
    <property type="component" value="Unassembled WGS sequence"/>
</dbReference>
<sequence>MKIRRKLSAKAVRPIKDRFLIDGLGTLPSDPINDLYTYMDMSDIARFGDEFTKTRLYQWLKASWVAGRPVEGRGRVFNSEAEIVAYCRDYLDLYTSMKRDGYRYSGDDDICLGIAADGEVVHVRRGTHRMAAAQILELPSVSARITHVDKAWARRFVKNGRSNGRDILGEAIKAATS</sequence>
<protein>
    <submittedName>
        <fullName evidence="1">Uncharacterized protein</fullName>
    </submittedName>
</protein>
<dbReference type="EMBL" id="JAXCLX010000004">
    <property type="protein sequence ID" value="MDY0874286.1"/>
    <property type="molecule type" value="Genomic_DNA"/>
</dbReference>
<name>A0ABU5E3X8_9PROT</name>
<reference evidence="1 2" key="1">
    <citation type="journal article" date="2013" name="Antonie Van Leeuwenhoek">
        <title>Dongia rigui sp. nov., isolated from freshwater of a large wetland in Korea.</title>
        <authorList>
            <person name="Baik K.S."/>
            <person name="Hwang Y.M."/>
            <person name="Choi J.S."/>
            <person name="Kwon J."/>
            <person name="Seong C.N."/>
        </authorList>
    </citation>
    <scope>NUCLEOTIDE SEQUENCE [LARGE SCALE GENOMIC DNA]</scope>
    <source>
        <strain evidence="1 2">04SU4-P</strain>
    </source>
</reference>
<proteinExistence type="predicted"/>
<organism evidence="1 2">
    <name type="scientific">Dongia rigui</name>
    <dbReference type="NCBI Taxonomy" id="940149"/>
    <lineage>
        <taxon>Bacteria</taxon>
        <taxon>Pseudomonadati</taxon>
        <taxon>Pseudomonadota</taxon>
        <taxon>Alphaproteobacteria</taxon>
        <taxon>Rhodospirillales</taxon>
        <taxon>Dongiaceae</taxon>
        <taxon>Dongia</taxon>
    </lineage>
</organism>
<accession>A0ABU5E3X8</accession>
<evidence type="ECO:0000313" key="2">
    <source>
        <dbReference type="Proteomes" id="UP001271769"/>
    </source>
</evidence>
<comment type="caution">
    <text evidence="1">The sequence shown here is derived from an EMBL/GenBank/DDBJ whole genome shotgun (WGS) entry which is preliminary data.</text>
</comment>